<evidence type="ECO:0000256" key="1">
    <source>
        <dbReference type="ARBA" id="ARBA00004477"/>
    </source>
</evidence>
<dbReference type="EC" id="2.4.1.-" evidence="10"/>
<dbReference type="Proteomes" id="UP000288716">
    <property type="component" value="Unassembled WGS sequence"/>
</dbReference>
<feature type="transmembrane region" description="Helical" evidence="10">
    <location>
        <begin position="411"/>
        <end position="428"/>
    </location>
</feature>
<evidence type="ECO:0000256" key="4">
    <source>
        <dbReference type="ARBA" id="ARBA00022676"/>
    </source>
</evidence>
<dbReference type="PANTHER" id="PTHR12413">
    <property type="entry name" value="DOLICHYL GLYCOSYLTRANSFERASE"/>
    <property type="match status" value="1"/>
</dbReference>
<feature type="transmembrane region" description="Helical" evidence="10">
    <location>
        <begin position="310"/>
        <end position="332"/>
    </location>
</feature>
<dbReference type="OrthoDB" id="1689333at2759"/>
<dbReference type="AlphaFoldDB" id="A0A443SF36"/>
<evidence type="ECO:0000256" key="7">
    <source>
        <dbReference type="ARBA" id="ARBA00022824"/>
    </source>
</evidence>
<keyword evidence="9 10" id="KW-0472">Membrane</keyword>
<dbReference type="InterPro" id="IPR004856">
    <property type="entry name" value="Glyco_trans_ALG6/ALG8"/>
</dbReference>
<evidence type="ECO:0000313" key="11">
    <source>
        <dbReference type="EMBL" id="RWS26112.1"/>
    </source>
</evidence>
<keyword evidence="5 10" id="KW-0808">Transferase</keyword>
<name>A0A443SF36_9ACAR</name>
<dbReference type="EMBL" id="NCKV01003050">
    <property type="protein sequence ID" value="RWS26112.1"/>
    <property type="molecule type" value="Genomic_DNA"/>
</dbReference>
<gene>
    <name evidence="11" type="ORF">B4U80_00843</name>
</gene>
<comment type="subcellular location">
    <subcellularLocation>
        <location evidence="1 10">Endoplasmic reticulum membrane</location>
        <topology evidence="1 10">Multi-pass membrane protein</topology>
    </subcellularLocation>
</comment>
<evidence type="ECO:0000256" key="9">
    <source>
        <dbReference type="ARBA" id="ARBA00023136"/>
    </source>
</evidence>
<feature type="transmembrane region" description="Helical" evidence="10">
    <location>
        <begin position="344"/>
        <end position="361"/>
    </location>
</feature>
<evidence type="ECO:0000256" key="6">
    <source>
        <dbReference type="ARBA" id="ARBA00022692"/>
    </source>
</evidence>
<protein>
    <recommendedName>
        <fullName evidence="10">Alpha-1,3-glucosyltransferase</fullName>
        <ecNumber evidence="10">2.4.1.-</ecNumber>
    </recommendedName>
</protein>
<sequence>MVKFSGQNINPWLSLSAASNCYYCHLMHRNWLAITHSKPLSEWYTESTSEWTLDYPPLFAWLEYGFSQMAPFFDVKMLKISSKAYESEATILFQRLTVIIMDLFYVYGALQWLSILSDGVKLKTPSNVDYWFHPYLAILLMFLLNPGLLMVDHIHFQYNGFLSGVFLLSMARMVQKSELESAFWFAVLLNMKHIYLYVAPAYFVYLLRHYCFDINSRFAVKKFLKLGLVVGGVFAFSFGPFIAMGQLEKVIRRLFPFKRGLTHAYWAPNFWAVYNTADKGLSIALGQKNESAAMTGGLVQEYNHQVLPNITPFMTMIIVFLSMIPCLHYLWLRASVKLKDSSLMFVRSVAICAFCSFLFGWHVHEKAILLVTIPLTPLAFVTSTEGNLFAFLSLVSSVSLFPLLHNPAETPTKIILTAMYCMYCYQFLSLFPKRKGKDTSVFSGIEKCYLIGLVLTQIFYSFGSSVLPITPKLPFLPLLITSLYCSLGVIYSWFKLYKLFVKI</sequence>
<evidence type="ECO:0000313" key="12">
    <source>
        <dbReference type="Proteomes" id="UP000288716"/>
    </source>
</evidence>
<keyword evidence="4 10" id="KW-0328">Glycosyltransferase</keyword>
<comment type="pathway">
    <text evidence="2 10">Protein modification; protein glycosylation.</text>
</comment>
<feature type="transmembrane region" description="Helical" evidence="10">
    <location>
        <begin position="449"/>
        <end position="469"/>
    </location>
</feature>
<proteinExistence type="inferred from homology"/>
<feature type="transmembrane region" description="Helical" evidence="10">
    <location>
        <begin position="194"/>
        <end position="211"/>
    </location>
</feature>
<evidence type="ECO:0000256" key="2">
    <source>
        <dbReference type="ARBA" id="ARBA00004922"/>
    </source>
</evidence>
<dbReference type="GO" id="GO:0042283">
    <property type="term" value="F:dolichyl pyrophosphate Glc1Man9GlcNAc2 alpha-1,3-glucosyltransferase activity"/>
    <property type="evidence" value="ECO:0007669"/>
    <property type="project" value="TreeGrafter"/>
</dbReference>
<accession>A0A443SF36</accession>
<keyword evidence="7 10" id="KW-0256">Endoplasmic reticulum</keyword>
<dbReference type="STRING" id="299467.A0A443SF36"/>
<dbReference type="GO" id="GO:0005789">
    <property type="term" value="C:endoplasmic reticulum membrane"/>
    <property type="evidence" value="ECO:0007669"/>
    <property type="project" value="UniProtKB-SubCell"/>
</dbReference>
<evidence type="ECO:0000256" key="3">
    <source>
        <dbReference type="ARBA" id="ARBA00008715"/>
    </source>
</evidence>
<feature type="transmembrane region" description="Helical" evidence="10">
    <location>
        <begin position="156"/>
        <end position="174"/>
    </location>
</feature>
<dbReference type="VEuPathDB" id="VectorBase:LDEU005928"/>
<comment type="similarity">
    <text evidence="3 10">Belongs to the ALG6/ALG8 glucosyltransferase family.</text>
</comment>
<evidence type="ECO:0000256" key="5">
    <source>
        <dbReference type="ARBA" id="ARBA00022679"/>
    </source>
</evidence>
<dbReference type="UniPathway" id="UPA00378"/>
<evidence type="ECO:0000256" key="8">
    <source>
        <dbReference type="ARBA" id="ARBA00022989"/>
    </source>
</evidence>
<comment type="caution">
    <text evidence="11">The sequence shown here is derived from an EMBL/GenBank/DDBJ whole genome shotgun (WGS) entry which is preliminary data.</text>
</comment>
<organism evidence="11 12">
    <name type="scientific">Leptotrombidium deliense</name>
    <dbReference type="NCBI Taxonomy" id="299467"/>
    <lineage>
        <taxon>Eukaryota</taxon>
        <taxon>Metazoa</taxon>
        <taxon>Ecdysozoa</taxon>
        <taxon>Arthropoda</taxon>
        <taxon>Chelicerata</taxon>
        <taxon>Arachnida</taxon>
        <taxon>Acari</taxon>
        <taxon>Acariformes</taxon>
        <taxon>Trombidiformes</taxon>
        <taxon>Prostigmata</taxon>
        <taxon>Anystina</taxon>
        <taxon>Parasitengona</taxon>
        <taxon>Trombiculoidea</taxon>
        <taxon>Trombiculidae</taxon>
        <taxon>Leptotrombidium</taxon>
    </lineage>
</organism>
<feature type="non-terminal residue" evidence="11">
    <location>
        <position position="503"/>
    </location>
</feature>
<dbReference type="PANTHER" id="PTHR12413:SF2">
    <property type="entry name" value="DOLICHYL PYROPHOSPHATE GLC1MAN9GLCNAC2 ALPHA-1,3-GLUCOSYLTRANSFERASE-RELATED"/>
    <property type="match status" value="1"/>
</dbReference>
<reference evidence="11 12" key="1">
    <citation type="journal article" date="2018" name="Gigascience">
        <title>Genomes of trombidid mites reveal novel predicted allergens and laterally-transferred genes associated with secondary metabolism.</title>
        <authorList>
            <person name="Dong X."/>
            <person name="Chaisiri K."/>
            <person name="Xia D."/>
            <person name="Armstrong S.D."/>
            <person name="Fang Y."/>
            <person name="Donnelly M.J."/>
            <person name="Kadowaki T."/>
            <person name="McGarry J.W."/>
            <person name="Darby A.C."/>
            <person name="Makepeace B.L."/>
        </authorList>
    </citation>
    <scope>NUCLEOTIDE SEQUENCE [LARGE SCALE GENOMIC DNA]</scope>
    <source>
        <strain evidence="11">UoL-UT</strain>
    </source>
</reference>
<feature type="transmembrane region" description="Helical" evidence="10">
    <location>
        <begin position="92"/>
        <end position="110"/>
    </location>
</feature>
<feature type="transmembrane region" description="Helical" evidence="10">
    <location>
        <begin position="130"/>
        <end position="149"/>
    </location>
</feature>
<dbReference type="GO" id="GO:0006487">
    <property type="term" value="P:protein N-linked glycosylation"/>
    <property type="evidence" value="ECO:0007669"/>
    <property type="project" value="TreeGrafter"/>
</dbReference>
<evidence type="ECO:0000256" key="10">
    <source>
        <dbReference type="RuleBase" id="RU363110"/>
    </source>
</evidence>
<feature type="transmembrane region" description="Helical" evidence="10">
    <location>
        <begin position="223"/>
        <end position="243"/>
    </location>
</feature>
<dbReference type="Pfam" id="PF03155">
    <property type="entry name" value="Alg6_Alg8"/>
    <property type="match status" value="1"/>
</dbReference>
<keyword evidence="8 10" id="KW-1133">Transmembrane helix</keyword>
<feature type="transmembrane region" description="Helical" evidence="10">
    <location>
        <begin position="475"/>
        <end position="494"/>
    </location>
</feature>
<keyword evidence="12" id="KW-1185">Reference proteome</keyword>
<keyword evidence="6 10" id="KW-0812">Transmembrane</keyword>